<evidence type="ECO:0000256" key="8">
    <source>
        <dbReference type="RuleBase" id="RU361215"/>
    </source>
</evidence>
<dbReference type="PRINTS" id="PR00707">
    <property type="entry name" value="UBCTHYDRLASE"/>
</dbReference>
<protein>
    <recommendedName>
        <fullName evidence="8">Ubiquitin carboxyl-terminal hydrolase</fullName>
        <ecNumber evidence="8">3.4.19.12</ecNumber>
    </recommendedName>
</protein>
<dbReference type="EC" id="3.4.19.12" evidence="8"/>
<dbReference type="Gene3D" id="3.40.532.10">
    <property type="entry name" value="Peptidase C12, ubiquitin carboxyl-terminal hydrolase"/>
    <property type="match status" value="1"/>
</dbReference>
<dbReference type="EMBL" id="JAKWBI020000213">
    <property type="protein sequence ID" value="KAJ2898910.1"/>
    <property type="molecule type" value="Genomic_DNA"/>
</dbReference>
<keyword evidence="3 7" id="KW-0645">Protease</keyword>
<dbReference type="SUPFAM" id="SSF54001">
    <property type="entry name" value="Cysteine proteinases"/>
    <property type="match status" value="1"/>
</dbReference>
<feature type="active site" description="Nucleophile" evidence="7">
    <location>
        <position position="117"/>
    </location>
</feature>
<dbReference type="GO" id="GO:0016579">
    <property type="term" value="P:protein deubiquitination"/>
    <property type="evidence" value="ECO:0007669"/>
    <property type="project" value="TreeGrafter"/>
</dbReference>
<dbReference type="GO" id="GO:0004843">
    <property type="term" value="F:cysteine-type deubiquitinase activity"/>
    <property type="evidence" value="ECO:0007669"/>
    <property type="project" value="UniProtKB-UniRule"/>
</dbReference>
<proteinExistence type="inferred from homology"/>
<evidence type="ECO:0000256" key="1">
    <source>
        <dbReference type="ARBA" id="ARBA00000707"/>
    </source>
</evidence>
<evidence type="ECO:0000256" key="2">
    <source>
        <dbReference type="ARBA" id="ARBA00009326"/>
    </source>
</evidence>
<gene>
    <name evidence="10" type="ORF">MKZ38_003594</name>
</gene>
<comment type="caution">
    <text evidence="10">The sequence shown here is derived from an EMBL/GenBank/DDBJ whole genome shotgun (WGS) entry which is preliminary data.</text>
</comment>
<dbReference type="PANTHER" id="PTHR10589">
    <property type="entry name" value="UBIQUITIN CARBOXYL-TERMINAL HYDROLASE"/>
    <property type="match status" value="1"/>
</dbReference>
<keyword evidence="5 7" id="KW-0378">Hydrolase</keyword>
<evidence type="ECO:0000256" key="5">
    <source>
        <dbReference type="ARBA" id="ARBA00022801"/>
    </source>
</evidence>
<evidence type="ECO:0000256" key="7">
    <source>
        <dbReference type="PROSITE-ProRule" id="PRU01393"/>
    </source>
</evidence>
<name>A0AAD5RNP0_9PEZI</name>
<organism evidence="10 11">
    <name type="scientific">Zalerion maritima</name>
    <dbReference type="NCBI Taxonomy" id="339359"/>
    <lineage>
        <taxon>Eukaryota</taxon>
        <taxon>Fungi</taxon>
        <taxon>Dikarya</taxon>
        <taxon>Ascomycota</taxon>
        <taxon>Pezizomycotina</taxon>
        <taxon>Sordariomycetes</taxon>
        <taxon>Lulworthiomycetidae</taxon>
        <taxon>Lulworthiales</taxon>
        <taxon>Lulworthiaceae</taxon>
        <taxon>Zalerion</taxon>
    </lineage>
</organism>
<dbReference type="InterPro" id="IPR036959">
    <property type="entry name" value="Peptidase_C12_UCH_sf"/>
</dbReference>
<keyword evidence="4 7" id="KW-0833">Ubl conjugation pathway</keyword>
<dbReference type="InterPro" id="IPR001578">
    <property type="entry name" value="Peptidase_C12_UCH"/>
</dbReference>
<evidence type="ECO:0000256" key="6">
    <source>
        <dbReference type="ARBA" id="ARBA00022807"/>
    </source>
</evidence>
<evidence type="ECO:0000259" key="9">
    <source>
        <dbReference type="PROSITE" id="PS52048"/>
    </source>
</evidence>
<dbReference type="PROSITE" id="PS52048">
    <property type="entry name" value="UCH_DOMAIN"/>
    <property type="match status" value="1"/>
</dbReference>
<evidence type="ECO:0000313" key="10">
    <source>
        <dbReference type="EMBL" id="KAJ2898910.1"/>
    </source>
</evidence>
<dbReference type="GO" id="GO:0005737">
    <property type="term" value="C:cytoplasm"/>
    <property type="evidence" value="ECO:0007669"/>
    <property type="project" value="TreeGrafter"/>
</dbReference>
<accession>A0AAD5RNP0</accession>
<dbReference type="InterPro" id="IPR038765">
    <property type="entry name" value="Papain-like_cys_pep_sf"/>
</dbReference>
<dbReference type="GO" id="GO:0006511">
    <property type="term" value="P:ubiquitin-dependent protein catabolic process"/>
    <property type="evidence" value="ECO:0007669"/>
    <property type="project" value="UniProtKB-UniRule"/>
</dbReference>
<keyword evidence="11" id="KW-1185">Reference proteome</keyword>
<dbReference type="AlphaFoldDB" id="A0AAD5RNP0"/>
<dbReference type="Proteomes" id="UP001201980">
    <property type="component" value="Unassembled WGS sequence"/>
</dbReference>
<feature type="active site" description="Proton donor" evidence="7">
    <location>
        <position position="191"/>
    </location>
</feature>
<reference evidence="10" key="1">
    <citation type="submission" date="2022-07" db="EMBL/GenBank/DDBJ databases">
        <title>Draft genome sequence of Zalerion maritima ATCC 34329, a (micro)plastics degrading marine fungus.</title>
        <authorList>
            <person name="Paco A."/>
            <person name="Goncalves M.F.M."/>
            <person name="Rocha-Santos T.A.P."/>
            <person name="Alves A."/>
        </authorList>
    </citation>
    <scope>NUCLEOTIDE SEQUENCE</scope>
    <source>
        <strain evidence="10">ATCC 34329</strain>
    </source>
</reference>
<feature type="site" description="Transition state stabilizer" evidence="7">
    <location>
        <position position="111"/>
    </location>
</feature>
<feature type="site" description="Important for enzyme activity" evidence="7">
    <location>
        <position position="212"/>
    </location>
</feature>
<comment type="similarity">
    <text evidence="2 7 8">Belongs to the peptidase C12 family.</text>
</comment>
<sequence length="262" mass="28676">MMADPSSSAAPTSVHLAKSEGRISFVPLEANPELLTQLAHKLGLSPALQFCDVFSLTEPEMLGFIPRPALALLLVFPISKEYEEYRATEDEGKELDPEGGKGEKEPVWIRQTIRNACGLMAMLHGMLNGTAREFITPDSTLSTLLSDAIPASYSQRSKLLETDEFMAKSYGEVAVRGDTAAPDAKDDLDLHYVCFVKGTPDAQGKSRLWELDGRRKGPLMRMEGLGLEDDILTQEALEKGPLKFLQRAGGDMRFSCVALVQG</sequence>
<evidence type="ECO:0000256" key="4">
    <source>
        <dbReference type="ARBA" id="ARBA00022786"/>
    </source>
</evidence>
<dbReference type="Pfam" id="PF01088">
    <property type="entry name" value="Peptidase_C12"/>
    <property type="match status" value="1"/>
</dbReference>
<dbReference type="PANTHER" id="PTHR10589:SF17">
    <property type="entry name" value="UBIQUITIN CARBOXYL-TERMINAL HYDROLASE"/>
    <property type="match status" value="1"/>
</dbReference>
<evidence type="ECO:0000256" key="3">
    <source>
        <dbReference type="ARBA" id="ARBA00022670"/>
    </source>
</evidence>
<comment type="catalytic activity">
    <reaction evidence="1 7 8">
        <text>Thiol-dependent hydrolysis of ester, thioester, amide, peptide and isopeptide bonds formed by the C-terminal Gly of ubiquitin (a 76-residue protein attached to proteins as an intracellular targeting signal).</text>
        <dbReference type="EC" id="3.4.19.12"/>
    </reaction>
</comment>
<evidence type="ECO:0000313" key="11">
    <source>
        <dbReference type="Proteomes" id="UP001201980"/>
    </source>
</evidence>
<feature type="domain" description="UCH catalytic" evidence="9">
    <location>
        <begin position="24"/>
        <end position="261"/>
    </location>
</feature>
<dbReference type="CDD" id="cd09616">
    <property type="entry name" value="Peptidase_C12_UCH_L1_L3"/>
    <property type="match status" value="1"/>
</dbReference>
<keyword evidence="6 7" id="KW-0788">Thiol protease</keyword>